<keyword evidence="2" id="KW-1185">Reference proteome</keyword>
<dbReference type="PANTHER" id="PTHR47411:SF3">
    <property type="entry name" value="I-BETA-1,3-N-ACETYLGLUCOSAMINYLTRANSFERASE"/>
    <property type="match status" value="1"/>
</dbReference>
<sequence length="102" mass="12560">NYIRNYSITKTDLKRIMKKGRAREFHSPSAHEFHNVPMLWEWIMSPDDSKIFYDLFVSLWYKPLSEFQFIGARNIPYHHEYFPFRSYSNHPLRRELCRANFK</sequence>
<accession>A0AAN4ZIG1</accession>
<dbReference type="AlphaFoldDB" id="A0AAN4ZIG1"/>
<protein>
    <submittedName>
        <fullName evidence="1">Uncharacterized protein</fullName>
    </submittedName>
</protein>
<feature type="non-terminal residue" evidence="1">
    <location>
        <position position="1"/>
    </location>
</feature>
<proteinExistence type="predicted"/>
<gene>
    <name evidence="1" type="ORF">PMAYCL1PPCAC_09163</name>
</gene>
<organism evidence="1 2">
    <name type="scientific">Pristionchus mayeri</name>
    <dbReference type="NCBI Taxonomy" id="1317129"/>
    <lineage>
        <taxon>Eukaryota</taxon>
        <taxon>Metazoa</taxon>
        <taxon>Ecdysozoa</taxon>
        <taxon>Nematoda</taxon>
        <taxon>Chromadorea</taxon>
        <taxon>Rhabditida</taxon>
        <taxon>Rhabditina</taxon>
        <taxon>Diplogasteromorpha</taxon>
        <taxon>Diplogasteroidea</taxon>
        <taxon>Neodiplogasteridae</taxon>
        <taxon>Pristionchus</taxon>
    </lineage>
</organism>
<dbReference type="EMBL" id="BTRK01000002">
    <property type="protein sequence ID" value="GMR38968.1"/>
    <property type="molecule type" value="Genomic_DNA"/>
</dbReference>
<evidence type="ECO:0000313" key="1">
    <source>
        <dbReference type="EMBL" id="GMR38968.1"/>
    </source>
</evidence>
<dbReference type="Pfam" id="PF13896">
    <property type="entry name" value="Glyco_transf_49"/>
    <property type="match status" value="1"/>
</dbReference>
<evidence type="ECO:0000313" key="2">
    <source>
        <dbReference type="Proteomes" id="UP001328107"/>
    </source>
</evidence>
<feature type="non-terminal residue" evidence="1">
    <location>
        <position position="102"/>
    </location>
</feature>
<comment type="caution">
    <text evidence="1">The sequence shown here is derived from an EMBL/GenBank/DDBJ whole genome shotgun (WGS) entry which is preliminary data.</text>
</comment>
<dbReference type="PANTHER" id="PTHR47411">
    <property type="entry name" value="B3GNT1, BETA-1,3-N-ACETYLGUCOSAMINYLTRANSFERASE 1, HOMOLOG"/>
    <property type="match status" value="1"/>
</dbReference>
<name>A0AAN4ZIG1_9BILA</name>
<reference evidence="2" key="1">
    <citation type="submission" date="2022-10" db="EMBL/GenBank/DDBJ databases">
        <title>Genome assembly of Pristionchus species.</title>
        <authorList>
            <person name="Yoshida K."/>
            <person name="Sommer R.J."/>
        </authorList>
    </citation>
    <scope>NUCLEOTIDE SEQUENCE [LARGE SCALE GENOMIC DNA]</scope>
    <source>
        <strain evidence="2">RS5460</strain>
    </source>
</reference>
<dbReference type="Proteomes" id="UP001328107">
    <property type="component" value="Unassembled WGS sequence"/>
</dbReference>